<evidence type="ECO:0000313" key="1">
    <source>
        <dbReference type="EMBL" id="NMI24243.1"/>
    </source>
</evidence>
<reference evidence="2" key="1">
    <citation type="journal article" date="2020" name="Syst. Appl. Microbiol.">
        <title>Clarifying the taxonomy of the causal agent of bacterial leaf spot of lettuce through a polyphasic approach reveals that Xanthomonas cynarae Trebaol et al. 2000 emend. Timilsina et al. 2019 is a later heterotypic synonym of Xanthomonas hortorum Vauterin et al. 1995.</title>
        <authorList>
            <person name="Moriniere L."/>
            <person name="Burlet A."/>
            <person name="Rosenthal E.R."/>
            <person name="Nesme X."/>
            <person name="Portier P."/>
            <person name="Bull C.T."/>
            <person name="Lavire C."/>
            <person name="Fischer-Le Saux M."/>
            <person name="Bertolla F."/>
        </authorList>
    </citation>
    <scope>NUCLEOTIDE SEQUENCE [LARGE SCALE GENOMIC DNA]</scope>
    <source>
        <strain evidence="2">CFBP2533</strain>
    </source>
</reference>
<dbReference type="EMBL" id="SMDX01000037">
    <property type="protein sequence ID" value="NMI24243.1"/>
    <property type="molecule type" value="Genomic_DNA"/>
</dbReference>
<protein>
    <submittedName>
        <fullName evidence="1">Uncharacterized protein</fullName>
    </submittedName>
</protein>
<accession>A0AAW9ZXE0</accession>
<dbReference type="Proteomes" id="UP000548771">
    <property type="component" value="Unassembled WGS sequence"/>
</dbReference>
<name>A0AAW9ZXE0_9XANT</name>
<dbReference type="RefSeq" id="WP_168959877.1">
    <property type="nucleotide sequence ID" value="NZ_CP116672.1"/>
</dbReference>
<evidence type="ECO:0000313" key="2">
    <source>
        <dbReference type="Proteomes" id="UP000548771"/>
    </source>
</evidence>
<gene>
    <name evidence="1" type="ORF">E1J24_20970</name>
</gene>
<proteinExistence type="predicted"/>
<organism evidence="1 2">
    <name type="scientific">Xanthomonas hortorum pv. pelargonii</name>
    <dbReference type="NCBI Taxonomy" id="453602"/>
    <lineage>
        <taxon>Bacteria</taxon>
        <taxon>Pseudomonadati</taxon>
        <taxon>Pseudomonadota</taxon>
        <taxon>Gammaproteobacteria</taxon>
        <taxon>Lysobacterales</taxon>
        <taxon>Lysobacteraceae</taxon>
        <taxon>Xanthomonas</taxon>
    </lineage>
</organism>
<comment type="caution">
    <text evidence="1">The sequence shown here is derived from an EMBL/GenBank/DDBJ whole genome shotgun (WGS) entry which is preliminary data.</text>
</comment>
<dbReference type="AlphaFoldDB" id="A0AAW9ZXE0"/>
<sequence length="144" mass="15339">MDHSALTAALAVLERHAVAGAEASTVASTVVAMWQQIEKVLTPILGPRGVAALFKRALFLTKDDFPWLDEAFVAVEASNDRNAVETVSIVLSRQTTKMAAAGGAAFLNTFHSVLVSMIGPTLTERLLRSVWVTFSSGLPAQDIS</sequence>